<name>A0A545AX70_9ACTN</name>
<feature type="transmembrane region" description="Helical" evidence="1">
    <location>
        <begin position="29"/>
        <end position="49"/>
    </location>
</feature>
<keyword evidence="1" id="KW-1133">Transmembrane helix</keyword>
<dbReference type="AlphaFoldDB" id="A0A545AX70"/>
<reference evidence="2 3" key="1">
    <citation type="submission" date="2019-07" db="EMBL/GenBank/DDBJ databases">
        <title>Cryptosporangium phraense sp. nov., isolated from plant litter.</title>
        <authorList>
            <person name="Suriyachadkun C."/>
        </authorList>
    </citation>
    <scope>NUCLEOTIDE SEQUENCE [LARGE SCALE GENOMIC DNA]</scope>
    <source>
        <strain evidence="2 3">A-T 5661</strain>
    </source>
</reference>
<organism evidence="2 3">
    <name type="scientific">Cryptosporangium phraense</name>
    <dbReference type="NCBI Taxonomy" id="2593070"/>
    <lineage>
        <taxon>Bacteria</taxon>
        <taxon>Bacillati</taxon>
        <taxon>Actinomycetota</taxon>
        <taxon>Actinomycetes</taxon>
        <taxon>Cryptosporangiales</taxon>
        <taxon>Cryptosporangiaceae</taxon>
        <taxon>Cryptosporangium</taxon>
    </lineage>
</organism>
<protein>
    <submittedName>
        <fullName evidence="2">Uncharacterized protein</fullName>
    </submittedName>
</protein>
<feature type="transmembrane region" description="Helical" evidence="1">
    <location>
        <begin position="174"/>
        <end position="194"/>
    </location>
</feature>
<evidence type="ECO:0000313" key="3">
    <source>
        <dbReference type="Proteomes" id="UP000317982"/>
    </source>
</evidence>
<keyword evidence="1" id="KW-0812">Transmembrane</keyword>
<feature type="transmembrane region" description="Helical" evidence="1">
    <location>
        <begin position="55"/>
        <end position="74"/>
    </location>
</feature>
<accession>A0A545AX70</accession>
<keyword evidence="3" id="KW-1185">Reference proteome</keyword>
<comment type="caution">
    <text evidence="2">The sequence shown here is derived from an EMBL/GenBank/DDBJ whole genome shotgun (WGS) entry which is preliminary data.</text>
</comment>
<evidence type="ECO:0000256" key="1">
    <source>
        <dbReference type="SAM" id="Phobius"/>
    </source>
</evidence>
<keyword evidence="1" id="KW-0472">Membrane</keyword>
<dbReference type="EMBL" id="VIRS01000005">
    <property type="protein sequence ID" value="TQS45195.1"/>
    <property type="molecule type" value="Genomic_DNA"/>
</dbReference>
<dbReference type="RefSeq" id="WP_142704059.1">
    <property type="nucleotide sequence ID" value="NZ_VIRS01000005.1"/>
</dbReference>
<dbReference type="Proteomes" id="UP000317982">
    <property type="component" value="Unassembled WGS sequence"/>
</dbReference>
<proteinExistence type="predicted"/>
<dbReference type="InParanoid" id="A0A545AX70"/>
<gene>
    <name evidence="2" type="ORF">FL583_08820</name>
</gene>
<evidence type="ECO:0000313" key="2">
    <source>
        <dbReference type="EMBL" id="TQS45195.1"/>
    </source>
</evidence>
<sequence>MSLPPQALYAAGQAGLGRPGSVFRSRRAFPVRLAAVVVGAGCLLALVLALAGVPFVGLVVLILAVASLGLWFLLPSASVRRWFADHEHGFVDVVEPPVGGPVVQVVRWTEVAGVELTRYPAETFTLKLLPPPRVLPLAGLGPRGRLIDTIERHRPGSIDPVARQSWLRHDQQNLGALGGLGVLVLITLLLLAVIPGVGSADPSVAGSFGPPQSPRSYSTVIDSPLPPVYSEPEPTLEPTVDSGIATTTSDYADVCEGKVFPDAPAFAGPPRHHVYVDVRAAGHAAEYYLGDLSAWESDNPAEIQIVACVKYTLGSVLASCAYRGSKGPVLRQTLRNATYDVTVRQARTGKLVGHSAFRGNVRSCEETIITFGGKADAIQIARPSLAQLRSSIGRYVTG</sequence>
<dbReference type="OrthoDB" id="3294796at2"/>